<dbReference type="KEGG" id="gsn:YC6258_03164"/>
<protein>
    <recommendedName>
        <fullName evidence="3">Exonuclease domain-containing protein</fullName>
    </recommendedName>
</protein>
<accession>A0A0C5V708</accession>
<dbReference type="Gene3D" id="3.30.420.10">
    <property type="entry name" value="Ribonuclease H-like superfamily/Ribonuclease H"/>
    <property type="match status" value="1"/>
</dbReference>
<proteinExistence type="predicted"/>
<dbReference type="STRING" id="1445510.YC6258_03164"/>
<reference evidence="1 2" key="1">
    <citation type="submission" date="2014-01" db="EMBL/GenBank/DDBJ databases">
        <title>Full genme sequencing of cellulolytic bacterium Gynuella sunshinyii YC6258T gen. nov., sp. nov.</title>
        <authorList>
            <person name="Khan H."/>
            <person name="Chung E.J."/>
            <person name="Chung Y.R."/>
        </authorList>
    </citation>
    <scope>NUCLEOTIDE SEQUENCE [LARGE SCALE GENOMIC DNA]</scope>
    <source>
        <strain evidence="1 2">YC6258</strain>
    </source>
</reference>
<evidence type="ECO:0000313" key="1">
    <source>
        <dbReference type="EMBL" id="AJQ95200.1"/>
    </source>
</evidence>
<keyword evidence="2" id="KW-1185">Reference proteome</keyword>
<dbReference type="AlphaFoldDB" id="A0A0C5V708"/>
<dbReference type="EMBL" id="CP007142">
    <property type="protein sequence ID" value="AJQ95200.1"/>
    <property type="molecule type" value="Genomic_DNA"/>
</dbReference>
<organism evidence="1 2">
    <name type="scientific">Gynuella sunshinyii YC6258</name>
    <dbReference type="NCBI Taxonomy" id="1445510"/>
    <lineage>
        <taxon>Bacteria</taxon>
        <taxon>Pseudomonadati</taxon>
        <taxon>Pseudomonadota</taxon>
        <taxon>Gammaproteobacteria</taxon>
        <taxon>Oceanospirillales</taxon>
        <taxon>Saccharospirillaceae</taxon>
        <taxon>Gynuella</taxon>
    </lineage>
</organism>
<evidence type="ECO:0000313" key="2">
    <source>
        <dbReference type="Proteomes" id="UP000032266"/>
    </source>
</evidence>
<evidence type="ECO:0008006" key="3">
    <source>
        <dbReference type="Google" id="ProtNLM"/>
    </source>
</evidence>
<name>A0A0C5V708_9GAMM</name>
<dbReference type="GO" id="GO:0003676">
    <property type="term" value="F:nucleic acid binding"/>
    <property type="evidence" value="ECO:0007669"/>
    <property type="project" value="InterPro"/>
</dbReference>
<dbReference type="RefSeq" id="WP_245626935.1">
    <property type="nucleotide sequence ID" value="NZ_CP007142.1"/>
</dbReference>
<dbReference type="InterPro" id="IPR012337">
    <property type="entry name" value="RNaseH-like_sf"/>
</dbReference>
<dbReference type="Proteomes" id="UP000032266">
    <property type="component" value="Chromosome"/>
</dbReference>
<gene>
    <name evidence="1" type="ORF">YC6258_03164</name>
</gene>
<dbReference type="InterPro" id="IPR036397">
    <property type="entry name" value="RNaseH_sf"/>
</dbReference>
<dbReference type="PATRIC" id="fig|1445510.3.peg.3126"/>
<dbReference type="HOGENOM" id="CLU_117593_1_0_6"/>
<sequence length="176" mass="20322">MTCVLIREVDGSDYMVPIILDIEASGFGKGSYPIELGIALADRTVKNYLIRPLEAWLHWDKQAEGVHGITRELLDREGREIKEICLEMNELLEGMMVYSDGWGFDSSWLSLLFYCAGMKMTFRLETLTRILSEPQMHIWDRTRQAVLQEWGVELHRAPIDARVLQETYIRTLEAVS</sequence>
<dbReference type="SUPFAM" id="SSF53098">
    <property type="entry name" value="Ribonuclease H-like"/>
    <property type="match status" value="1"/>
</dbReference>